<organism evidence="3">
    <name type="scientific">uncultured Helicobacter sp</name>
    <dbReference type="NCBI Taxonomy" id="175537"/>
    <lineage>
        <taxon>Bacteria</taxon>
        <taxon>Pseudomonadati</taxon>
        <taxon>Campylobacterota</taxon>
        <taxon>Epsilonproteobacteria</taxon>
        <taxon>Campylobacterales</taxon>
        <taxon>Helicobacteraceae</taxon>
        <taxon>Helicobacter</taxon>
        <taxon>environmental samples</taxon>
    </lineage>
</organism>
<dbReference type="PANTHER" id="PTHR43794:SF11">
    <property type="entry name" value="AMIDOHYDROLASE-RELATED DOMAIN-CONTAINING PROTEIN"/>
    <property type="match status" value="1"/>
</dbReference>
<name>A0A650EKU6_9HELI</name>
<protein>
    <submittedName>
        <fullName evidence="3">Chlorohydrolase</fullName>
    </submittedName>
</protein>
<reference evidence="3" key="1">
    <citation type="journal article" date="2020" name="J. ISSAAS">
        <title>Lactobacilli and other gastrointestinal microbiota of Peromyscus leucopus, reservoir host for agents of Lyme disease and other zoonoses in North America.</title>
        <authorList>
            <person name="Milovic A."/>
            <person name="Bassam K."/>
            <person name="Shao H."/>
            <person name="Chatzistamou I."/>
            <person name="Tufts D.M."/>
            <person name="Diuk-Wasser M."/>
            <person name="Barbour A.G."/>
        </authorList>
    </citation>
    <scope>NUCLEOTIDE SEQUENCE</scope>
    <source>
        <strain evidence="3">LL4</strain>
    </source>
</reference>
<dbReference type="SUPFAM" id="SSF51556">
    <property type="entry name" value="Metallo-dependent hydrolases"/>
    <property type="match status" value="1"/>
</dbReference>
<sequence>MKHSSQNIRIFGAKEVFVCDEDFQILQNGGIAFEEGKDTILCVDTFKNLCEQFPDAKTHFSHQGILLPALINPHIHFEFGGHIARFSYGDFGAWLDSLMEHRDSILGDLKDIIQEGINEQILCGVGSVGAISSYGDDKEILAQSPLRVVYFNEAIGSNPASVDFLYQNFLQRFEDSRKLKSSTFIPAIALHSPYSLHSIMAKHLIALATKECAPLSAHFLESHYEREWLETSSGYFRGFFQRLASLKDPTSFYTPLSFLEMLSPLSDKSPILLTHCLHTSLKELAQIAQLNATIVMCPRSNRLLSNRYFDIKSSLTHHIPVAIGTDGKSSNFNVNLLDELRFALFAYPQMDLLDLAKMLILGVTSRAAKALGLQNGTLQTGKNVDFALFDFPESLNQSPLSFILHAKKPQILYVNAKCVYESR</sequence>
<dbReference type="Gene3D" id="2.30.40.10">
    <property type="entry name" value="Urease, subunit C, domain 1"/>
    <property type="match status" value="1"/>
</dbReference>
<dbReference type="Gene3D" id="3.20.20.140">
    <property type="entry name" value="Metal-dependent hydrolases"/>
    <property type="match status" value="1"/>
</dbReference>
<dbReference type="PANTHER" id="PTHR43794">
    <property type="entry name" value="AMINOHYDROLASE SSNA-RELATED"/>
    <property type="match status" value="1"/>
</dbReference>
<dbReference type="NCBIfam" id="NF006269">
    <property type="entry name" value="PRK08418.1"/>
    <property type="match status" value="1"/>
</dbReference>
<dbReference type="AlphaFoldDB" id="A0A650EKU6"/>
<dbReference type="EMBL" id="MN577569">
    <property type="protein sequence ID" value="QGT50349.1"/>
    <property type="molecule type" value="Genomic_DNA"/>
</dbReference>
<dbReference type="Pfam" id="PF01979">
    <property type="entry name" value="Amidohydro_1"/>
    <property type="match status" value="1"/>
</dbReference>
<evidence type="ECO:0000256" key="1">
    <source>
        <dbReference type="ARBA" id="ARBA00022801"/>
    </source>
</evidence>
<dbReference type="InterPro" id="IPR032466">
    <property type="entry name" value="Metal_Hydrolase"/>
</dbReference>
<evidence type="ECO:0000313" key="3">
    <source>
        <dbReference type="EMBL" id="QGT50349.1"/>
    </source>
</evidence>
<gene>
    <name evidence="3" type="ORF">Helico5904_0210</name>
</gene>
<proteinExistence type="predicted"/>
<dbReference type="InterPro" id="IPR006680">
    <property type="entry name" value="Amidohydro-rel"/>
</dbReference>
<dbReference type="GO" id="GO:0016810">
    <property type="term" value="F:hydrolase activity, acting on carbon-nitrogen (but not peptide) bonds"/>
    <property type="evidence" value="ECO:0007669"/>
    <property type="project" value="InterPro"/>
</dbReference>
<dbReference type="InterPro" id="IPR011059">
    <property type="entry name" value="Metal-dep_hydrolase_composite"/>
</dbReference>
<evidence type="ECO:0000259" key="2">
    <source>
        <dbReference type="Pfam" id="PF01979"/>
    </source>
</evidence>
<feature type="domain" description="Amidohydrolase-related" evidence="2">
    <location>
        <begin position="65"/>
        <end position="417"/>
    </location>
</feature>
<dbReference type="InterPro" id="IPR050287">
    <property type="entry name" value="MTA/SAH_deaminase"/>
</dbReference>
<dbReference type="SUPFAM" id="SSF51338">
    <property type="entry name" value="Composite domain of metallo-dependent hydrolases"/>
    <property type="match status" value="1"/>
</dbReference>
<keyword evidence="1 3" id="KW-0378">Hydrolase</keyword>
<accession>A0A650EKU6</accession>